<organism evidence="3 4">
    <name type="scientific">Phocaeicola sartorii</name>
    <dbReference type="NCBI Taxonomy" id="671267"/>
    <lineage>
        <taxon>Bacteria</taxon>
        <taxon>Pseudomonadati</taxon>
        <taxon>Bacteroidota</taxon>
        <taxon>Bacteroidia</taxon>
        <taxon>Bacteroidales</taxon>
        <taxon>Bacteroidaceae</taxon>
        <taxon>Phocaeicola</taxon>
    </lineage>
</organism>
<name>A0A4V3RSJ3_9BACT</name>
<reference evidence="3 4" key="1">
    <citation type="submission" date="2019-04" db="EMBL/GenBank/DDBJ databases">
        <title>Microbes associate with the intestines of laboratory mice.</title>
        <authorList>
            <person name="Navarre W."/>
            <person name="Wong E."/>
            <person name="Huang K."/>
            <person name="Tropini C."/>
            <person name="Ng K."/>
            <person name="Yu B."/>
        </authorList>
    </citation>
    <scope>NUCLEOTIDE SEQUENCE [LARGE SCALE GENOMIC DNA]</scope>
    <source>
        <strain evidence="3 4">NM22_B1</strain>
    </source>
</reference>
<dbReference type="InterPro" id="IPR052734">
    <property type="entry name" value="Nod_factor_acetyltransferase"/>
</dbReference>
<keyword evidence="1" id="KW-1133">Transmembrane helix</keyword>
<dbReference type="EMBL" id="SRYJ01000063">
    <property type="protein sequence ID" value="TGY67500.1"/>
    <property type="molecule type" value="Genomic_DNA"/>
</dbReference>
<feature type="transmembrane region" description="Helical" evidence="1">
    <location>
        <begin position="44"/>
        <end position="61"/>
    </location>
</feature>
<feature type="transmembrane region" description="Helical" evidence="1">
    <location>
        <begin position="151"/>
        <end position="171"/>
    </location>
</feature>
<proteinExistence type="predicted"/>
<accession>A0A4V3RSJ3</accession>
<dbReference type="AlphaFoldDB" id="A0A4V3RSJ3"/>
<keyword evidence="1" id="KW-0472">Membrane</keyword>
<gene>
    <name evidence="3" type="ORF">E5339_19970</name>
</gene>
<feature type="transmembrane region" description="Helical" evidence="1">
    <location>
        <begin position="73"/>
        <end position="93"/>
    </location>
</feature>
<feature type="transmembrane region" description="Helical" evidence="1">
    <location>
        <begin position="211"/>
        <end position="233"/>
    </location>
</feature>
<dbReference type="Pfam" id="PF01757">
    <property type="entry name" value="Acyl_transf_3"/>
    <property type="match status" value="1"/>
</dbReference>
<dbReference type="InterPro" id="IPR002656">
    <property type="entry name" value="Acyl_transf_3_dom"/>
</dbReference>
<feature type="transmembrane region" description="Helical" evidence="1">
    <location>
        <begin position="279"/>
        <end position="298"/>
    </location>
</feature>
<evidence type="ECO:0000313" key="3">
    <source>
        <dbReference type="EMBL" id="TGY67500.1"/>
    </source>
</evidence>
<evidence type="ECO:0000313" key="4">
    <source>
        <dbReference type="Proteomes" id="UP000310760"/>
    </source>
</evidence>
<feature type="domain" description="Acyltransferase 3" evidence="2">
    <location>
        <begin position="5"/>
        <end position="331"/>
    </location>
</feature>
<dbReference type="GO" id="GO:0016747">
    <property type="term" value="F:acyltransferase activity, transferring groups other than amino-acyl groups"/>
    <property type="evidence" value="ECO:0007669"/>
    <property type="project" value="InterPro"/>
</dbReference>
<evidence type="ECO:0000259" key="2">
    <source>
        <dbReference type="Pfam" id="PF01757"/>
    </source>
</evidence>
<dbReference type="Proteomes" id="UP000310760">
    <property type="component" value="Unassembled WGS sequence"/>
</dbReference>
<dbReference type="PANTHER" id="PTHR37312:SF1">
    <property type="entry name" value="MEMBRANE-BOUND ACYLTRANSFERASE YKRP-RELATED"/>
    <property type="match status" value="1"/>
</dbReference>
<evidence type="ECO:0000256" key="1">
    <source>
        <dbReference type="SAM" id="Phobius"/>
    </source>
</evidence>
<feature type="transmembrane region" description="Helical" evidence="1">
    <location>
        <begin position="177"/>
        <end position="199"/>
    </location>
</feature>
<feature type="transmembrane region" description="Helical" evidence="1">
    <location>
        <begin position="125"/>
        <end position="144"/>
    </location>
</feature>
<feature type="transmembrane region" description="Helical" evidence="1">
    <location>
        <begin position="318"/>
        <end position="340"/>
    </location>
</feature>
<dbReference type="RefSeq" id="WP_135952672.1">
    <property type="nucleotide sequence ID" value="NZ_CAOOJZ010000003.1"/>
</dbReference>
<comment type="caution">
    <text evidence="3">The sequence shown here is derived from an EMBL/GenBank/DDBJ whole genome shotgun (WGS) entry which is preliminary data.</text>
</comment>
<feature type="transmembrane region" description="Helical" evidence="1">
    <location>
        <begin position="245"/>
        <end position="267"/>
    </location>
</feature>
<sequence length="355" mass="41182">MKEDIIWLDYARVIGIFLVILGHVEQHFPSFLITDLVLKDVWHIIYLFHMPLFFIISGYLFSGKKNDRVSFSFIYGNIRMLLVSYLIYQIAYIPLILKSHSEEICNGAFWVKVLLGIVMGDGYDTPYSICICPPCWFIICIIQLRVLFGLVTINQFSGIILSLFSIVFLWFRKYFGLDLFFCLDSTVMAIPYFLFGYWLKSENKSFDKLSYGYSVLSSIALLAILLLILCYNGPAQMNGPSYGKYVVFCYLAGIAGSLMVFGVSGLFSRLYMPNKFLKLISRNTLFIIFFHFVLVKLLNGLKVYKIINIVSDNWIWTLFWVIVLSVGILFLSYLMIRTFVNKYPIVFGKKRVLWK</sequence>
<keyword evidence="1" id="KW-0812">Transmembrane</keyword>
<dbReference type="PANTHER" id="PTHR37312">
    <property type="entry name" value="MEMBRANE-BOUND ACYLTRANSFERASE YKRP-RELATED"/>
    <property type="match status" value="1"/>
</dbReference>
<feature type="transmembrane region" description="Helical" evidence="1">
    <location>
        <begin position="7"/>
        <end position="24"/>
    </location>
</feature>
<protein>
    <recommendedName>
        <fullName evidence="2">Acyltransferase 3 domain-containing protein</fullName>
    </recommendedName>
</protein>